<dbReference type="EMBL" id="REGN01008809">
    <property type="protein sequence ID" value="RNA02622.1"/>
    <property type="molecule type" value="Genomic_DNA"/>
</dbReference>
<comment type="caution">
    <text evidence="2">The sequence shown here is derived from an EMBL/GenBank/DDBJ whole genome shotgun (WGS) entry which is preliminary data.</text>
</comment>
<evidence type="ECO:0000313" key="3">
    <source>
        <dbReference type="Proteomes" id="UP000276133"/>
    </source>
</evidence>
<keyword evidence="1" id="KW-1133">Transmembrane helix</keyword>
<reference evidence="2 3" key="1">
    <citation type="journal article" date="2018" name="Sci. Rep.">
        <title>Genomic signatures of local adaptation to the degree of environmental predictability in rotifers.</title>
        <authorList>
            <person name="Franch-Gras L."/>
            <person name="Hahn C."/>
            <person name="Garcia-Roger E.M."/>
            <person name="Carmona M.J."/>
            <person name="Serra M."/>
            <person name="Gomez A."/>
        </authorList>
    </citation>
    <scope>NUCLEOTIDE SEQUENCE [LARGE SCALE GENOMIC DNA]</scope>
    <source>
        <strain evidence="2">HYR1</strain>
    </source>
</reference>
<name>A0A3M7PTY6_BRAPC</name>
<sequence length="158" mass="18028">RSTNLLYLVKTHFNPYITVGPDKLCIIGSTFFGKEILTRLTPFLMVLSLYVSSEMSSILSPSIFKTCQLTDFVIAGFLYKEVRCIKRISLNGGSLYGGSTYKLVQYKLKLTCTHFVLRLFFFNSSALPQLFLISLIYNLSCLLHYLAFCIYNIILCKI</sequence>
<keyword evidence="3" id="KW-1185">Reference proteome</keyword>
<organism evidence="2 3">
    <name type="scientific">Brachionus plicatilis</name>
    <name type="common">Marine rotifer</name>
    <name type="synonym">Brachionus muelleri</name>
    <dbReference type="NCBI Taxonomy" id="10195"/>
    <lineage>
        <taxon>Eukaryota</taxon>
        <taxon>Metazoa</taxon>
        <taxon>Spiralia</taxon>
        <taxon>Gnathifera</taxon>
        <taxon>Rotifera</taxon>
        <taxon>Eurotatoria</taxon>
        <taxon>Monogononta</taxon>
        <taxon>Pseudotrocha</taxon>
        <taxon>Ploima</taxon>
        <taxon>Brachionidae</taxon>
        <taxon>Brachionus</taxon>
    </lineage>
</organism>
<keyword evidence="1" id="KW-0472">Membrane</keyword>
<dbReference type="AlphaFoldDB" id="A0A3M7PTY6"/>
<evidence type="ECO:0000313" key="2">
    <source>
        <dbReference type="EMBL" id="RNA02622.1"/>
    </source>
</evidence>
<feature type="transmembrane region" description="Helical" evidence="1">
    <location>
        <begin position="130"/>
        <end position="154"/>
    </location>
</feature>
<feature type="non-terminal residue" evidence="2">
    <location>
        <position position="158"/>
    </location>
</feature>
<keyword evidence="1" id="KW-0812">Transmembrane</keyword>
<feature type="non-terminal residue" evidence="2">
    <location>
        <position position="1"/>
    </location>
</feature>
<gene>
    <name evidence="2" type="ORF">BpHYR1_050732</name>
</gene>
<protein>
    <submittedName>
        <fullName evidence="2">Uncharacterized protein</fullName>
    </submittedName>
</protein>
<evidence type="ECO:0000256" key="1">
    <source>
        <dbReference type="SAM" id="Phobius"/>
    </source>
</evidence>
<proteinExistence type="predicted"/>
<accession>A0A3M7PTY6</accession>
<dbReference type="Proteomes" id="UP000276133">
    <property type="component" value="Unassembled WGS sequence"/>
</dbReference>